<comment type="caution">
    <text evidence="2">The sequence shown here is derived from an EMBL/GenBank/DDBJ whole genome shotgun (WGS) entry which is preliminary data.</text>
</comment>
<name>A0A395W727_9FIRM</name>
<sequence>MRIIEFIKRLFHREKTIEIKQKKDLNPPKKMKQKKDLNPPKKIKQTYVAKSTNYLDEQLDLFKTIQPGHLVFCRMPVCEDNLVDINNPHRIRPFLIIKKDKEYLYGYAGSTKKKNPKIQYTLKDGHKDKKTGTFSDSYLYLNNVYRIPIQNIKGILKQVSNKDLIQIQRKIQLLKNSDVYHIDLFENIEFTFEIGDIVEYKSSLYFLSKIQGDKIYGYICSNTNGNIELKGLNLFINTDMERKIKPDPHGLKYIFNMNVNRYVNKQLKKENKEVLELKEDAYISRNVSYYNYYPIGTILKDINTDEEIVYLFHYQRIPRCAKMEELYNDSYSVWQFTPKYFDVEDELTINGIKDMLEGFLSKKSRMKEVNKPFIPILEMEYKKLKKQTKKVR</sequence>
<protein>
    <submittedName>
        <fullName evidence="2">Uncharacterized protein</fullName>
    </submittedName>
</protein>
<dbReference type="AlphaFoldDB" id="A0A395W727"/>
<proteinExistence type="predicted"/>
<dbReference type="Proteomes" id="UP000265489">
    <property type="component" value="Unassembled WGS sequence"/>
</dbReference>
<gene>
    <name evidence="2" type="ORF">DWW32_09020</name>
</gene>
<dbReference type="GeneID" id="66580600"/>
<organism evidence="2 3">
    <name type="scientific">Holdemanella biformis</name>
    <dbReference type="NCBI Taxonomy" id="1735"/>
    <lineage>
        <taxon>Bacteria</taxon>
        <taxon>Bacillati</taxon>
        <taxon>Bacillota</taxon>
        <taxon>Erysipelotrichia</taxon>
        <taxon>Erysipelotrichales</taxon>
        <taxon>Erysipelotrichaceae</taxon>
        <taxon>Holdemanella</taxon>
    </lineage>
</organism>
<reference evidence="2 3" key="1">
    <citation type="submission" date="2018-08" db="EMBL/GenBank/DDBJ databases">
        <title>A genome reference for cultivated species of the human gut microbiota.</title>
        <authorList>
            <person name="Zou Y."/>
            <person name="Xue W."/>
            <person name="Luo G."/>
        </authorList>
    </citation>
    <scope>NUCLEOTIDE SEQUENCE [LARGE SCALE GENOMIC DNA]</scope>
    <source>
        <strain evidence="2 3">AF15-20</strain>
    </source>
</reference>
<feature type="region of interest" description="Disordered" evidence="1">
    <location>
        <begin position="22"/>
        <end position="41"/>
    </location>
</feature>
<dbReference type="EMBL" id="QRYQ01000018">
    <property type="protein sequence ID" value="RGU90330.1"/>
    <property type="molecule type" value="Genomic_DNA"/>
</dbReference>
<evidence type="ECO:0000313" key="2">
    <source>
        <dbReference type="EMBL" id="RGU90330.1"/>
    </source>
</evidence>
<evidence type="ECO:0000313" key="3">
    <source>
        <dbReference type="Proteomes" id="UP000265489"/>
    </source>
</evidence>
<dbReference type="RefSeq" id="WP_118325547.1">
    <property type="nucleotide sequence ID" value="NZ_JAJFOZ010000086.1"/>
</dbReference>
<evidence type="ECO:0000256" key="1">
    <source>
        <dbReference type="SAM" id="MobiDB-lite"/>
    </source>
</evidence>
<accession>A0A395W727</accession>